<evidence type="ECO:0000313" key="2">
    <source>
        <dbReference type="Proteomes" id="UP000233469"/>
    </source>
</evidence>
<protein>
    <submittedName>
        <fullName evidence="1">Uncharacterized protein</fullName>
    </submittedName>
</protein>
<accession>A0A2N1NPM7</accession>
<dbReference type="EMBL" id="LLXL01000217">
    <property type="protein sequence ID" value="PKK75856.1"/>
    <property type="molecule type" value="Genomic_DNA"/>
</dbReference>
<name>A0A2N1NPM7_9GLOM</name>
<feature type="non-terminal residue" evidence="1">
    <location>
        <position position="53"/>
    </location>
</feature>
<organism evidence="1 2">
    <name type="scientific">Rhizophagus irregularis</name>
    <dbReference type="NCBI Taxonomy" id="588596"/>
    <lineage>
        <taxon>Eukaryota</taxon>
        <taxon>Fungi</taxon>
        <taxon>Fungi incertae sedis</taxon>
        <taxon>Mucoromycota</taxon>
        <taxon>Glomeromycotina</taxon>
        <taxon>Glomeromycetes</taxon>
        <taxon>Glomerales</taxon>
        <taxon>Glomeraceae</taxon>
        <taxon>Rhizophagus</taxon>
    </lineage>
</organism>
<gene>
    <name evidence="1" type="ORF">RhiirC2_735576</name>
</gene>
<comment type="caution">
    <text evidence="1">The sequence shown here is derived from an EMBL/GenBank/DDBJ whole genome shotgun (WGS) entry which is preliminary data.</text>
</comment>
<dbReference type="Proteomes" id="UP000233469">
    <property type="component" value="Unassembled WGS sequence"/>
</dbReference>
<proteinExistence type="predicted"/>
<sequence>MTTTFSATNLTPDKIRNLLFNVDCSLEIPIDDFNENWWPLVTNIWTKWTSYKH</sequence>
<evidence type="ECO:0000313" key="1">
    <source>
        <dbReference type="EMBL" id="PKK75856.1"/>
    </source>
</evidence>
<reference evidence="1 2" key="1">
    <citation type="submission" date="2016-04" db="EMBL/GenBank/DDBJ databases">
        <title>Genome analyses suggest a sexual origin of heterokaryosis in a supposedly ancient asexual fungus.</title>
        <authorList>
            <person name="Ropars J."/>
            <person name="Sedzielewska K."/>
            <person name="Noel J."/>
            <person name="Charron P."/>
            <person name="Farinelli L."/>
            <person name="Marton T."/>
            <person name="Kruger M."/>
            <person name="Pelin A."/>
            <person name="Brachmann A."/>
            <person name="Corradi N."/>
        </authorList>
    </citation>
    <scope>NUCLEOTIDE SEQUENCE [LARGE SCALE GENOMIC DNA]</scope>
    <source>
        <strain evidence="1 2">C2</strain>
    </source>
</reference>
<dbReference type="AlphaFoldDB" id="A0A2N1NPM7"/>
<reference evidence="1 2" key="2">
    <citation type="submission" date="2017-10" db="EMBL/GenBank/DDBJ databases">
        <title>Extensive intraspecific genome diversity in a model arbuscular mycorrhizal fungus.</title>
        <authorList>
            <person name="Chen E.C.H."/>
            <person name="Morin E."/>
            <person name="Baudet D."/>
            <person name="Noel J."/>
            <person name="Ndikumana S."/>
            <person name="Charron P."/>
            <person name="St-Onge C."/>
            <person name="Giorgi J."/>
            <person name="Grigoriev I.V."/>
            <person name="Roux C."/>
            <person name="Martin F.M."/>
            <person name="Corradi N."/>
        </authorList>
    </citation>
    <scope>NUCLEOTIDE SEQUENCE [LARGE SCALE GENOMIC DNA]</scope>
    <source>
        <strain evidence="1 2">C2</strain>
    </source>
</reference>